<protein>
    <recommendedName>
        <fullName evidence="3">NodB homology domain-containing protein</fullName>
    </recommendedName>
</protein>
<sequence length="438" mass="52044">MSRVILENVKRESIIGIRYMLSTHPQNYSLKNNIVEIRSRQQKTIKFQNNNMPIEKIIERIIKIKNHKKQVEWILENFVKSDRNSISIEIDIPEMATKIITNYDKIFQKIDKKEEMAETPVADVLAAAFREILLECGVPEKNPWPSEKRFALCLTHDVDELKKTYQYLTRTIHYIKQRKLRRAVRNFISAVPDKLLDKNPYWTFDQIEEIEKQYNVRSTFFFLKETAKVRPFAPETWKHYGRRYNWNEPKIKEKIQQLNRNGWEIGLHGSYESYKSLKLLSTEKKELEQVTQNKVVGIRQHNLNLLIPDTWELQRDAGFVYDMSLGFKGGRYIGFRGGVCFPFYPVKGLLEIPTTIMDISINQGYRLRDFEKILETVSYFGGVCNILWHHTVFSEEYHSWDRIYEKIIEKAIEMDAWICNGRDLTKWWNENRTRVTGG</sequence>
<evidence type="ECO:0000313" key="1">
    <source>
        <dbReference type="EMBL" id="AKG92428.1"/>
    </source>
</evidence>
<reference evidence="1 2" key="1">
    <citation type="submission" date="2015-04" db="EMBL/GenBank/DDBJ databases">
        <title>The complete genome sequence of the hyperthermophilic, obligate iron-reducing archaeon Geoglobus ahangari strain 234T.</title>
        <authorList>
            <person name="Manzella M.P."/>
            <person name="Holmes D.E."/>
            <person name="Rocheleau J.M."/>
            <person name="Chung A."/>
            <person name="Reguera G."/>
            <person name="Kashefi K."/>
        </authorList>
    </citation>
    <scope>NUCLEOTIDE SEQUENCE [LARGE SCALE GENOMIC DNA]</scope>
    <source>
        <strain evidence="1 2">234</strain>
    </source>
</reference>
<dbReference type="PATRIC" id="fig|113653.22.peg.212"/>
<name>A0A0F7IGN7_9EURY</name>
<dbReference type="GO" id="GO:0005975">
    <property type="term" value="P:carbohydrate metabolic process"/>
    <property type="evidence" value="ECO:0007669"/>
    <property type="project" value="InterPro"/>
</dbReference>
<dbReference type="RefSeq" id="WP_156967342.1">
    <property type="nucleotide sequence ID" value="NZ_CP011267.1"/>
</dbReference>
<evidence type="ECO:0008006" key="3">
    <source>
        <dbReference type="Google" id="ProtNLM"/>
    </source>
</evidence>
<dbReference type="HOGENOM" id="CLU_046673_2_0_2"/>
<keyword evidence="2" id="KW-1185">Reference proteome</keyword>
<dbReference type="AlphaFoldDB" id="A0A0F7IGN7"/>
<dbReference type="Gene3D" id="3.20.20.370">
    <property type="entry name" value="Glycoside hydrolase/deacetylase"/>
    <property type="match status" value="1"/>
</dbReference>
<dbReference type="CDD" id="cd10931">
    <property type="entry name" value="CE4_u7"/>
    <property type="match status" value="1"/>
</dbReference>
<dbReference type="SUPFAM" id="SSF88713">
    <property type="entry name" value="Glycoside hydrolase/deacetylase"/>
    <property type="match status" value="1"/>
</dbReference>
<organism evidence="1 2">
    <name type="scientific">Geoglobus ahangari</name>
    <dbReference type="NCBI Taxonomy" id="113653"/>
    <lineage>
        <taxon>Archaea</taxon>
        <taxon>Methanobacteriati</taxon>
        <taxon>Methanobacteriota</taxon>
        <taxon>Archaeoglobi</taxon>
        <taxon>Archaeoglobales</taxon>
        <taxon>Archaeoglobaceae</taxon>
        <taxon>Geoglobus</taxon>
    </lineage>
</organism>
<dbReference type="OrthoDB" id="371704at2157"/>
<dbReference type="EMBL" id="CP011267">
    <property type="protein sequence ID" value="AKG92428.1"/>
    <property type="molecule type" value="Genomic_DNA"/>
</dbReference>
<dbReference type="STRING" id="113653.GAH_00215"/>
<gene>
    <name evidence="1" type="ORF">GAH_00215</name>
</gene>
<proteinExistence type="predicted"/>
<dbReference type="Proteomes" id="UP000034723">
    <property type="component" value="Chromosome"/>
</dbReference>
<dbReference type="GeneID" id="24802803"/>
<evidence type="ECO:0000313" key="2">
    <source>
        <dbReference type="Proteomes" id="UP000034723"/>
    </source>
</evidence>
<dbReference type="KEGG" id="gah:GAH_00215"/>
<dbReference type="InterPro" id="IPR011330">
    <property type="entry name" value="Glyco_hydro/deAcase_b/a-brl"/>
</dbReference>
<accession>A0A0F7IGN7</accession>
<dbReference type="InParanoid" id="A0A0F7IGN7"/>